<reference evidence="4 5" key="1">
    <citation type="journal article" date="2014" name="Genome Announc.">
        <title>Draft Genome Sequence of the Haloacid-Degrading Burkholderia caribensis Strain MBA4.</title>
        <authorList>
            <person name="Pan Y."/>
            <person name="Kong K.F."/>
            <person name="Tsang J.S."/>
        </authorList>
    </citation>
    <scope>NUCLEOTIDE SEQUENCE [LARGE SCALE GENOMIC DNA]</scope>
    <source>
        <strain evidence="4 5">852011</strain>
    </source>
</reference>
<dbReference type="EMBL" id="JAYLVJ010000003">
    <property type="protein sequence ID" value="MEO1752996.1"/>
    <property type="molecule type" value="Genomic_DNA"/>
</dbReference>
<evidence type="ECO:0000313" key="5">
    <source>
        <dbReference type="Proteomes" id="UP000509548"/>
    </source>
</evidence>
<dbReference type="InterPro" id="IPR001763">
    <property type="entry name" value="Rhodanese-like_dom"/>
</dbReference>
<dbReference type="PROSITE" id="PS50206">
    <property type="entry name" value="RHODANESE_3"/>
    <property type="match status" value="1"/>
</dbReference>
<sequence>MNTADVVVVGAGVLGLSTAYWLAKTGSKVVVLDKGRTAWEASGRASGYLSLRGETPIEARLAAVAEKLWHSLDDELGYVTEWCPEGRLWAAFPYEWEAMQETYKSFSKTDFPFRLIDGNEARSLLPYLSDSVVGAIHTTHGGHANPQRTAQAFAWACMDRGAVIRENAPVLSIRTSGGKIVGVVTPDGEIATPIVVNCAGPGAGKIAEMIGAEVPVAAARLEAMVTAPLPPMFKFAMIGNGVSVRQTHRGNLHFNGGPHEWIDVDLTSEPVKPTTPIIRNAARRVAELLPSAKNIPLLRCWGGVIDLTPDHSIVIDRVPGPDGMFVSVASGHGFGLAPAIGKALAELTLTGDSTIPIRELGLSRFANLPKDWRKQFKWEAGNYNT</sequence>
<feature type="domain" description="Rhodanese" evidence="2">
    <location>
        <begin position="12"/>
        <end position="48"/>
    </location>
</feature>
<name>A0A9Q6S801_9BURK</name>
<dbReference type="PANTHER" id="PTHR13847">
    <property type="entry name" value="SARCOSINE DEHYDROGENASE-RELATED"/>
    <property type="match status" value="1"/>
</dbReference>
<dbReference type="EC" id="1.-.-.-" evidence="3"/>
<dbReference type="AlphaFoldDB" id="A0A9Q6S801"/>
<protein>
    <submittedName>
        <fullName evidence="3">FAD-binding oxidoreductase</fullName>
        <ecNumber evidence="3">1.-.-.-</ecNumber>
    </submittedName>
    <submittedName>
        <fullName evidence="4">FAD-dependent oxidoreductase</fullName>
    </submittedName>
</protein>
<dbReference type="InterPro" id="IPR036188">
    <property type="entry name" value="FAD/NAD-bd_sf"/>
</dbReference>
<dbReference type="GO" id="GO:0005737">
    <property type="term" value="C:cytoplasm"/>
    <property type="evidence" value="ECO:0007669"/>
    <property type="project" value="TreeGrafter"/>
</dbReference>
<keyword evidence="6" id="KW-1185">Reference proteome</keyword>
<reference evidence="4" key="2">
    <citation type="submission" date="2016-06" db="EMBL/GenBank/DDBJ databases">
        <authorList>
            <person name="Huang P."/>
            <person name="Jiang X."/>
            <person name="Liu X."/>
        </authorList>
    </citation>
    <scope>NUCLEOTIDE SEQUENCE</scope>
    <source>
        <strain evidence="4">852011</strain>
    </source>
</reference>
<dbReference type="EMBL" id="CP015959">
    <property type="protein sequence ID" value="QLB66056.1"/>
    <property type="molecule type" value="Genomic_DNA"/>
</dbReference>
<keyword evidence="1 3" id="KW-0560">Oxidoreductase</keyword>
<dbReference type="InterPro" id="IPR006076">
    <property type="entry name" value="FAD-dep_OxRdtase"/>
</dbReference>
<gene>
    <name evidence="4" type="ORF">A9O66_27575</name>
    <name evidence="3" type="ORF">VOI32_03530</name>
</gene>
<proteinExistence type="predicted"/>
<dbReference type="Pfam" id="PF01266">
    <property type="entry name" value="DAO"/>
    <property type="match status" value="1"/>
</dbReference>
<organism evidence="4 5">
    <name type="scientific">Paraburkholderia caribensis</name>
    <dbReference type="NCBI Taxonomy" id="75105"/>
    <lineage>
        <taxon>Bacteria</taxon>
        <taxon>Pseudomonadati</taxon>
        <taxon>Pseudomonadota</taxon>
        <taxon>Betaproteobacteria</taxon>
        <taxon>Burkholderiales</taxon>
        <taxon>Burkholderiaceae</taxon>
        <taxon>Paraburkholderia</taxon>
    </lineage>
</organism>
<evidence type="ECO:0000313" key="4">
    <source>
        <dbReference type="EMBL" id="QLB66056.1"/>
    </source>
</evidence>
<dbReference type="Gene3D" id="3.50.50.60">
    <property type="entry name" value="FAD/NAD(P)-binding domain"/>
    <property type="match status" value="1"/>
</dbReference>
<reference evidence="3 6" key="3">
    <citation type="submission" date="2024-01" db="EMBL/GenBank/DDBJ databases">
        <title>The diversity of rhizobia nodulating Mimosa spp. in eleven states of Brazil covering several biomes is determined by host plant, location, and edaphic factors.</title>
        <authorList>
            <person name="Rouws L."/>
            <person name="Barauna A."/>
            <person name="Beukes C."/>
            <person name="De Faria S.M."/>
            <person name="Gross E."/>
            <person name="Dos Reis Junior F.B."/>
            <person name="Simon M."/>
            <person name="Maluk M."/>
            <person name="Odee D.W."/>
            <person name="Kenicer G."/>
            <person name="Young J.P.W."/>
            <person name="Reis V.M."/>
            <person name="Zilli J."/>
            <person name="James E.K."/>
        </authorList>
    </citation>
    <scope>NUCLEOTIDE SEQUENCE [LARGE SCALE GENOMIC DNA]</scope>
    <source>
        <strain evidence="3 6">JHI1651</strain>
    </source>
</reference>
<dbReference type="Gene3D" id="3.30.9.10">
    <property type="entry name" value="D-Amino Acid Oxidase, subunit A, domain 2"/>
    <property type="match status" value="1"/>
</dbReference>
<dbReference type="SUPFAM" id="SSF51905">
    <property type="entry name" value="FAD/NAD(P)-binding domain"/>
    <property type="match status" value="1"/>
</dbReference>
<dbReference type="RefSeq" id="WP_107201775.1">
    <property type="nucleotide sequence ID" value="NZ_CP015959.1"/>
</dbReference>
<dbReference type="Proteomes" id="UP000509548">
    <property type="component" value="Chromosome 2"/>
</dbReference>
<evidence type="ECO:0000256" key="1">
    <source>
        <dbReference type="ARBA" id="ARBA00023002"/>
    </source>
</evidence>
<evidence type="ECO:0000313" key="6">
    <source>
        <dbReference type="Proteomes" id="UP001462961"/>
    </source>
</evidence>
<evidence type="ECO:0000313" key="3">
    <source>
        <dbReference type="EMBL" id="MEO1752996.1"/>
    </source>
</evidence>
<dbReference type="GO" id="GO:0016491">
    <property type="term" value="F:oxidoreductase activity"/>
    <property type="evidence" value="ECO:0007669"/>
    <property type="project" value="UniProtKB-KW"/>
</dbReference>
<evidence type="ECO:0000259" key="2">
    <source>
        <dbReference type="PROSITE" id="PS50206"/>
    </source>
</evidence>
<accession>A0A9Q6S801</accession>
<dbReference type="Proteomes" id="UP001462961">
    <property type="component" value="Unassembled WGS sequence"/>
</dbReference>